<sequence>MKCTLDMMFNSVNALKLEVSEITRFTKLENMELSQSHSEYFGMIMYCLLLLIGDPRRMAVDDNSDILLKLTKSQLIDLLQTSERLKRLVCLTTFDEGDFNIFRLKKALVFSDLKSHVKEVEKTPILLSWLSENVVNTLWQAFGTKFAKTDMEVVVTFLEQQCAVRESKVDILSRLLKLNKAESEFKNTFGELNPHVMVHLLLNMYAEPLLTEAKKIVENLTIAESVLERDEFIKQFLSKVETQSNLLPKTVDTFYKKKIFRKCLVVSNKYIKTMTLF</sequence>
<dbReference type="Proteomes" id="UP000046392">
    <property type="component" value="Unplaced"/>
</dbReference>
<evidence type="ECO:0000313" key="1">
    <source>
        <dbReference type="Proteomes" id="UP000046392"/>
    </source>
</evidence>
<dbReference type="AlphaFoldDB" id="A0A0N5CHJ8"/>
<reference evidence="2" key="1">
    <citation type="submission" date="2017-02" db="UniProtKB">
        <authorList>
            <consortium name="WormBaseParasite"/>
        </authorList>
    </citation>
    <scope>IDENTIFICATION</scope>
</reference>
<evidence type="ECO:0000313" key="2">
    <source>
        <dbReference type="WBParaSite" id="SPAL_0001731150.1"/>
    </source>
</evidence>
<name>A0A0N5CHJ8_STREA</name>
<organism evidence="1 2">
    <name type="scientific">Strongyloides papillosus</name>
    <name type="common">Intestinal threadworm</name>
    <dbReference type="NCBI Taxonomy" id="174720"/>
    <lineage>
        <taxon>Eukaryota</taxon>
        <taxon>Metazoa</taxon>
        <taxon>Ecdysozoa</taxon>
        <taxon>Nematoda</taxon>
        <taxon>Chromadorea</taxon>
        <taxon>Rhabditida</taxon>
        <taxon>Tylenchina</taxon>
        <taxon>Panagrolaimomorpha</taxon>
        <taxon>Strongyloidoidea</taxon>
        <taxon>Strongyloididae</taxon>
        <taxon>Strongyloides</taxon>
    </lineage>
</organism>
<accession>A0A0N5CHJ8</accession>
<keyword evidence="1" id="KW-1185">Reference proteome</keyword>
<dbReference type="WBParaSite" id="SPAL_0001731150.1">
    <property type="protein sequence ID" value="SPAL_0001731150.1"/>
    <property type="gene ID" value="SPAL_0001731150"/>
</dbReference>
<protein>
    <submittedName>
        <fullName evidence="2">Eukaryotic translation initiation factor 3 subunit M</fullName>
    </submittedName>
</protein>
<proteinExistence type="predicted"/>